<sequence>MRRLKISGLALMLFIIALTFTGCWDRIEIEDRGYILALGVDKYDPSDLNKYESKEYIELERKTEKIPPDQKKPEIRTDKKGIDPKTKRKVKPPLPTKENQYKFSVTVLFPNLRMMSKTSKADEQMRFLFVRPTNNVLGVRNYLERDINKRLYYGYLKVVVLGRDLVADPGLVKEVLDSLNRDKDIPQNTFLYVSETTARDTLNTMPLVQPVTGIHLFEISKNATVYGRIIETPLSEVINNFINSKCAVISRVEPGIETLRIAGAAVLKNYRFVGWLDEKQLIVYKLLMGKAKHTLIDDLKYKSTYVPFITTEVQTKKKLEDKNGRIKVIYNLRIEGEVNQFVFQSGYKVLDDPMRSYIQKGLNSIIKQKAVELVNLLKFKYNADILGIGDLISKRRPKDWERLKKNWDDEFKKIDIVVVPDVRVRRSGTIY</sequence>
<comment type="similarity">
    <text evidence="2">Belongs to the GerABKC lipoprotein family.</text>
</comment>
<evidence type="ECO:0000313" key="12">
    <source>
        <dbReference type="Proteomes" id="UP000282930"/>
    </source>
</evidence>
<dbReference type="InterPro" id="IPR008844">
    <property type="entry name" value="Spore_GerAC-like"/>
</dbReference>
<evidence type="ECO:0000256" key="3">
    <source>
        <dbReference type="ARBA" id="ARBA00022544"/>
    </source>
</evidence>
<dbReference type="KEGG" id="ccha:ELD05_09900"/>
<keyword evidence="6" id="KW-0564">Palmitate</keyword>
<evidence type="ECO:0000256" key="6">
    <source>
        <dbReference type="ARBA" id="ARBA00023139"/>
    </source>
</evidence>
<protein>
    <submittedName>
        <fullName evidence="11">Ger(X)C family spore germination protein</fullName>
    </submittedName>
</protein>
<keyword evidence="4" id="KW-0732">Signal</keyword>
<keyword evidence="7" id="KW-0449">Lipoprotein</keyword>
<feature type="domain" description="Spore germination GerAC-like C-terminal" evidence="9">
    <location>
        <begin position="263"/>
        <end position="428"/>
    </location>
</feature>
<dbReference type="InterPro" id="IPR038501">
    <property type="entry name" value="Spore_GerAC_C_sf"/>
</dbReference>
<evidence type="ECO:0000256" key="4">
    <source>
        <dbReference type="ARBA" id="ARBA00022729"/>
    </source>
</evidence>
<dbReference type="PROSITE" id="PS51257">
    <property type="entry name" value="PROKAR_LIPOPROTEIN"/>
    <property type="match status" value="1"/>
</dbReference>
<dbReference type="GO" id="GO:0016020">
    <property type="term" value="C:membrane"/>
    <property type="evidence" value="ECO:0007669"/>
    <property type="project" value="UniProtKB-SubCell"/>
</dbReference>
<dbReference type="GO" id="GO:0009847">
    <property type="term" value="P:spore germination"/>
    <property type="evidence" value="ECO:0007669"/>
    <property type="project" value="InterPro"/>
</dbReference>
<feature type="domain" description="Spore germination protein N-terminal" evidence="10">
    <location>
        <begin position="97"/>
        <end position="253"/>
    </location>
</feature>
<dbReference type="Gene3D" id="3.30.300.210">
    <property type="entry name" value="Nutrient germinant receptor protein C, domain 3"/>
    <property type="match status" value="1"/>
</dbReference>
<feature type="region of interest" description="Disordered" evidence="8">
    <location>
        <begin position="67"/>
        <end position="94"/>
    </location>
</feature>
<accession>A0A3T0D7E6</accession>
<dbReference type="EMBL" id="CP034791">
    <property type="protein sequence ID" value="AZT90929.1"/>
    <property type="molecule type" value="Genomic_DNA"/>
</dbReference>
<evidence type="ECO:0000256" key="5">
    <source>
        <dbReference type="ARBA" id="ARBA00023136"/>
    </source>
</evidence>
<evidence type="ECO:0000259" key="9">
    <source>
        <dbReference type="Pfam" id="PF05504"/>
    </source>
</evidence>
<dbReference type="Proteomes" id="UP000282930">
    <property type="component" value="Chromosome"/>
</dbReference>
<evidence type="ECO:0000256" key="8">
    <source>
        <dbReference type="SAM" id="MobiDB-lite"/>
    </source>
</evidence>
<feature type="compositionally biased region" description="Basic and acidic residues" evidence="8">
    <location>
        <begin position="67"/>
        <end position="85"/>
    </location>
</feature>
<evidence type="ECO:0000313" key="11">
    <source>
        <dbReference type="EMBL" id="AZT90929.1"/>
    </source>
</evidence>
<keyword evidence="12" id="KW-1185">Reference proteome</keyword>
<dbReference type="AlphaFoldDB" id="A0A3T0D7E6"/>
<evidence type="ECO:0000256" key="1">
    <source>
        <dbReference type="ARBA" id="ARBA00004635"/>
    </source>
</evidence>
<dbReference type="Pfam" id="PF25198">
    <property type="entry name" value="Spore_GerAC_N"/>
    <property type="match status" value="1"/>
</dbReference>
<reference evidence="11 12" key="1">
    <citation type="submission" date="2018-12" db="EMBL/GenBank/DDBJ databases">
        <title>Genome sequence from the cellulolytic species, Caldicellulosiruptor changbaiensis.</title>
        <authorList>
            <person name="Blumer-Schuette S.E."/>
            <person name="Mendoza C."/>
        </authorList>
    </citation>
    <scope>NUCLEOTIDE SEQUENCE [LARGE SCALE GENOMIC DNA]</scope>
    <source>
        <strain evidence="11 12">CBS-Z</strain>
    </source>
</reference>
<dbReference type="InterPro" id="IPR046953">
    <property type="entry name" value="Spore_GerAC-like_C"/>
</dbReference>
<gene>
    <name evidence="11" type="ORF">ELD05_09900</name>
</gene>
<keyword evidence="3" id="KW-0309">Germination</keyword>
<dbReference type="InterPro" id="IPR057336">
    <property type="entry name" value="GerAC_N"/>
</dbReference>
<dbReference type="PANTHER" id="PTHR35789">
    <property type="entry name" value="SPORE GERMINATION PROTEIN B3"/>
    <property type="match status" value="1"/>
</dbReference>
<keyword evidence="5" id="KW-0472">Membrane</keyword>
<organism evidence="11 12">
    <name type="scientific">Caldicellulosiruptor changbaiensis</name>
    <dbReference type="NCBI Taxonomy" id="1222016"/>
    <lineage>
        <taxon>Bacteria</taxon>
        <taxon>Bacillati</taxon>
        <taxon>Bacillota</taxon>
        <taxon>Bacillota incertae sedis</taxon>
        <taxon>Caldicellulosiruptorales</taxon>
        <taxon>Caldicellulosiruptoraceae</taxon>
        <taxon>Caldicellulosiruptor</taxon>
    </lineage>
</organism>
<evidence type="ECO:0000259" key="10">
    <source>
        <dbReference type="Pfam" id="PF25198"/>
    </source>
</evidence>
<dbReference type="NCBIfam" id="TIGR02887">
    <property type="entry name" value="spore_ger_x_C"/>
    <property type="match status" value="1"/>
</dbReference>
<comment type="subcellular location">
    <subcellularLocation>
        <location evidence="1">Membrane</location>
        <topology evidence="1">Lipid-anchor</topology>
    </subcellularLocation>
</comment>
<evidence type="ECO:0000256" key="2">
    <source>
        <dbReference type="ARBA" id="ARBA00007886"/>
    </source>
</evidence>
<dbReference type="RefSeq" id="WP_127352304.1">
    <property type="nucleotide sequence ID" value="NZ_CP034791.1"/>
</dbReference>
<dbReference type="PANTHER" id="PTHR35789:SF1">
    <property type="entry name" value="SPORE GERMINATION PROTEIN B3"/>
    <property type="match status" value="1"/>
</dbReference>
<dbReference type="Pfam" id="PF05504">
    <property type="entry name" value="Spore_GerAC"/>
    <property type="match status" value="1"/>
</dbReference>
<proteinExistence type="inferred from homology"/>
<name>A0A3T0D7E6_9FIRM</name>
<evidence type="ECO:0000256" key="7">
    <source>
        <dbReference type="ARBA" id="ARBA00023288"/>
    </source>
</evidence>